<name>A0A060RFS2_9STRE</name>
<sequence>MSIGLIFSAIGATCLAISSFAKTKKSMLTWQLSDYFFTMVANFLLDGYTGAISFSVSIIRNMLMIKKWDSFYTTVLLVIVQLTLGIHVNNLGLIGCLPLISSVSYTIVSFLTDRVQWLRWVTVENMLLWSLYDFTIKAYPALVMDVVITITTLIAIKKYSGLNRHTQNTQD</sequence>
<organism evidence="2 3">
    <name type="scientific">Streptococcus gallolyticus</name>
    <dbReference type="NCBI Taxonomy" id="315405"/>
    <lineage>
        <taxon>Bacteria</taxon>
        <taxon>Bacillati</taxon>
        <taxon>Bacillota</taxon>
        <taxon>Bacilli</taxon>
        <taxon>Lactobacillales</taxon>
        <taxon>Streptococcaceae</taxon>
        <taxon>Streptococcus</taxon>
    </lineage>
</organism>
<keyword evidence="1" id="KW-1133">Transmembrane helix</keyword>
<accession>A0A060RFS2</accession>
<dbReference type="Pfam" id="PF10688">
    <property type="entry name" value="Imp-YgjV"/>
    <property type="match status" value="1"/>
</dbReference>
<feature type="transmembrane region" description="Helical" evidence="1">
    <location>
        <begin position="71"/>
        <end position="100"/>
    </location>
</feature>
<evidence type="ECO:0000256" key="1">
    <source>
        <dbReference type="SAM" id="Phobius"/>
    </source>
</evidence>
<keyword evidence="1" id="KW-0472">Membrane</keyword>
<evidence type="ECO:0000313" key="2">
    <source>
        <dbReference type="EMBL" id="CDO16903.1"/>
    </source>
</evidence>
<gene>
    <name evidence="2" type="ORF">BN963_SGAL_00082</name>
</gene>
<feature type="transmembrane region" description="Helical" evidence="1">
    <location>
        <begin position="138"/>
        <end position="156"/>
    </location>
</feature>
<protein>
    <recommendedName>
        <fullName evidence="4">Inner membrane protein</fullName>
    </recommendedName>
</protein>
<feature type="transmembrane region" description="Helical" evidence="1">
    <location>
        <begin position="37"/>
        <end position="59"/>
    </location>
</feature>
<keyword evidence="1" id="KW-0812">Transmembrane</keyword>
<reference evidence="2 3" key="1">
    <citation type="submission" date="2014-02" db="EMBL/GenBank/DDBJ databases">
        <authorList>
            <person name="Manrique M."/>
        </authorList>
    </citation>
    <scope>NUCLEOTIDE SEQUENCE [LARGE SCALE GENOMIC DNA]</scope>
    <source>
        <strain evidence="2 3">LMG17956</strain>
    </source>
</reference>
<dbReference type="InterPro" id="IPR019629">
    <property type="entry name" value="Uncharacterised_HI1736/YgjV"/>
</dbReference>
<evidence type="ECO:0008006" key="4">
    <source>
        <dbReference type="Google" id="ProtNLM"/>
    </source>
</evidence>
<comment type="caution">
    <text evidence="2">The sequence shown here is derived from an EMBL/GenBank/DDBJ whole genome shotgun (WGS) entry which is preliminary data.</text>
</comment>
<dbReference type="EMBL" id="CCBC010000019">
    <property type="protein sequence ID" value="CDO16903.1"/>
    <property type="molecule type" value="Genomic_DNA"/>
</dbReference>
<evidence type="ECO:0000313" key="3">
    <source>
        <dbReference type="Proteomes" id="UP000027584"/>
    </source>
</evidence>
<dbReference type="AlphaFoldDB" id="A0A060RFS2"/>
<proteinExistence type="predicted"/>
<reference evidence="2 3" key="2">
    <citation type="submission" date="2014-05" db="EMBL/GenBank/DDBJ databases">
        <title>Genome sequence of Streptococcus gallolyticus.</title>
        <authorList>
            <person name="Del Campo R."/>
        </authorList>
    </citation>
    <scope>NUCLEOTIDE SEQUENCE [LARGE SCALE GENOMIC DNA]</scope>
    <source>
        <strain evidence="2 3">LMG17956</strain>
    </source>
</reference>
<dbReference type="Proteomes" id="UP000027584">
    <property type="component" value="Unassembled WGS sequence"/>
</dbReference>